<organism evidence="3 4">
    <name type="scientific">Hyaloscypha bicolor E</name>
    <dbReference type="NCBI Taxonomy" id="1095630"/>
    <lineage>
        <taxon>Eukaryota</taxon>
        <taxon>Fungi</taxon>
        <taxon>Dikarya</taxon>
        <taxon>Ascomycota</taxon>
        <taxon>Pezizomycotina</taxon>
        <taxon>Leotiomycetes</taxon>
        <taxon>Helotiales</taxon>
        <taxon>Hyaloscyphaceae</taxon>
        <taxon>Hyaloscypha</taxon>
        <taxon>Hyaloscypha bicolor</taxon>
    </lineage>
</organism>
<keyword evidence="2" id="KW-0521">NADP</keyword>
<accession>A0A2J6SUI0</accession>
<evidence type="ECO:0000256" key="1">
    <source>
        <dbReference type="ARBA" id="ARBA00006484"/>
    </source>
</evidence>
<keyword evidence="4" id="KW-1185">Reference proteome</keyword>
<dbReference type="STRING" id="1095630.A0A2J6SUI0"/>
<dbReference type="Gene3D" id="3.40.50.720">
    <property type="entry name" value="NAD(P)-binding Rossmann-like Domain"/>
    <property type="match status" value="1"/>
</dbReference>
<protein>
    <submittedName>
        <fullName evidence="3">Putative 3-oxoacyl-reductase FabG</fullName>
    </submittedName>
</protein>
<gene>
    <name evidence="3" type="ORF">K444DRAFT_539798</name>
</gene>
<dbReference type="Proteomes" id="UP000235371">
    <property type="component" value="Unassembled WGS sequence"/>
</dbReference>
<dbReference type="EMBL" id="KZ613865">
    <property type="protein sequence ID" value="PMD54420.1"/>
    <property type="molecule type" value="Genomic_DNA"/>
</dbReference>
<dbReference type="RefSeq" id="XP_024731324.1">
    <property type="nucleotide sequence ID" value="XM_024875664.1"/>
</dbReference>
<dbReference type="PROSITE" id="PS00061">
    <property type="entry name" value="ADH_SHORT"/>
    <property type="match status" value="1"/>
</dbReference>
<dbReference type="InterPro" id="IPR020904">
    <property type="entry name" value="Sc_DH/Rdtase_CS"/>
</dbReference>
<dbReference type="GO" id="GO:0016616">
    <property type="term" value="F:oxidoreductase activity, acting on the CH-OH group of donors, NAD or NADP as acceptor"/>
    <property type="evidence" value="ECO:0007669"/>
    <property type="project" value="TreeGrafter"/>
</dbReference>
<sequence>MGIQGEPIVSTTSALGVPGFALVTGAASGIGRAIVHLLAREGCAGIALADINLASAQAVQAELESSSPNPKFKCVAMRVDVQDEESIIAMVKETVAAFSRIDYAVNCAGIGMKKPLADTELQDWNRMVGINMTGVFLCLKAEVKQMMSQQSLTTDRAYAPLQRGAIVNIASLAAINGLRHSGAYTAAKHGVAGITRTAALDYPEIKCNAIVPGYIKTPLTDAPGEMRTNALIKVNDWTPMQRFGLPEEIAEGVVWLLGYRSNFVHGSCLVMDGGYLTH</sequence>
<dbReference type="AlphaFoldDB" id="A0A2J6SUI0"/>
<dbReference type="PRINTS" id="PR00080">
    <property type="entry name" value="SDRFAMILY"/>
</dbReference>
<dbReference type="PRINTS" id="PR00081">
    <property type="entry name" value="GDHRDH"/>
</dbReference>
<dbReference type="CDD" id="cd05233">
    <property type="entry name" value="SDR_c"/>
    <property type="match status" value="1"/>
</dbReference>
<proteinExistence type="inferred from homology"/>
<evidence type="ECO:0000256" key="2">
    <source>
        <dbReference type="ARBA" id="ARBA00022857"/>
    </source>
</evidence>
<evidence type="ECO:0000313" key="4">
    <source>
        <dbReference type="Proteomes" id="UP000235371"/>
    </source>
</evidence>
<dbReference type="GO" id="GO:0009688">
    <property type="term" value="P:abscisic acid biosynthetic process"/>
    <property type="evidence" value="ECO:0007669"/>
    <property type="project" value="UniProtKB-ARBA"/>
</dbReference>
<dbReference type="InterPro" id="IPR036291">
    <property type="entry name" value="NAD(P)-bd_dom_sf"/>
</dbReference>
<dbReference type="SUPFAM" id="SSF51735">
    <property type="entry name" value="NAD(P)-binding Rossmann-fold domains"/>
    <property type="match status" value="1"/>
</dbReference>
<dbReference type="GeneID" id="36583743"/>
<dbReference type="InParanoid" id="A0A2J6SUI0"/>
<comment type="similarity">
    <text evidence="1">Belongs to the short-chain dehydrogenases/reductases (SDR) family.</text>
</comment>
<name>A0A2J6SUI0_9HELO</name>
<dbReference type="OrthoDB" id="5840532at2759"/>
<dbReference type="InterPro" id="IPR002347">
    <property type="entry name" value="SDR_fam"/>
</dbReference>
<dbReference type="FunFam" id="3.40.50.720:FF:000084">
    <property type="entry name" value="Short-chain dehydrogenase reductase"/>
    <property type="match status" value="1"/>
</dbReference>
<reference evidence="3 4" key="1">
    <citation type="submission" date="2016-04" db="EMBL/GenBank/DDBJ databases">
        <title>A degradative enzymes factory behind the ericoid mycorrhizal symbiosis.</title>
        <authorList>
            <consortium name="DOE Joint Genome Institute"/>
            <person name="Martino E."/>
            <person name="Morin E."/>
            <person name="Grelet G."/>
            <person name="Kuo A."/>
            <person name="Kohler A."/>
            <person name="Daghino S."/>
            <person name="Barry K."/>
            <person name="Choi C."/>
            <person name="Cichocki N."/>
            <person name="Clum A."/>
            <person name="Copeland A."/>
            <person name="Hainaut M."/>
            <person name="Haridas S."/>
            <person name="Labutti K."/>
            <person name="Lindquist E."/>
            <person name="Lipzen A."/>
            <person name="Khouja H.-R."/>
            <person name="Murat C."/>
            <person name="Ohm R."/>
            <person name="Olson A."/>
            <person name="Spatafora J."/>
            <person name="Veneault-Fourrey C."/>
            <person name="Henrissat B."/>
            <person name="Grigoriev I."/>
            <person name="Martin F."/>
            <person name="Perotto S."/>
        </authorList>
    </citation>
    <scope>NUCLEOTIDE SEQUENCE [LARGE SCALE GENOMIC DNA]</scope>
    <source>
        <strain evidence="3 4">E</strain>
    </source>
</reference>
<evidence type="ECO:0000313" key="3">
    <source>
        <dbReference type="EMBL" id="PMD54420.1"/>
    </source>
</evidence>
<dbReference type="PANTHER" id="PTHR42760">
    <property type="entry name" value="SHORT-CHAIN DEHYDROGENASES/REDUCTASES FAMILY MEMBER"/>
    <property type="match status" value="1"/>
</dbReference>
<dbReference type="Pfam" id="PF13561">
    <property type="entry name" value="adh_short_C2"/>
    <property type="match status" value="1"/>
</dbReference>